<sequence length="227" mass="24016">MSELFATYDIVGGFLVNLRLTLYSAILAFIIGTVLAIMRVSPAPSLRWVGAAYVNLVRNTPLTLIILACSLGLWGQLDVILARNEAGRVDISENSFLLAVLGLSVYTAAFVCESLRSGVNTVPAGQAEAARAIGLGFGQSMRMIILPQAIRGAIAPLGNTLIALTKNSTVAQAAGVVQSASIMATMIEFRPDLMVAIFLVTAIGWVVIVLPIGLITTFLSRRLGVAR</sequence>
<evidence type="ECO:0000256" key="2">
    <source>
        <dbReference type="ARBA" id="ARBA00010072"/>
    </source>
</evidence>
<dbReference type="PANTHER" id="PTHR30614">
    <property type="entry name" value="MEMBRANE COMPONENT OF AMINO ACID ABC TRANSPORTER"/>
    <property type="match status" value="1"/>
</dbReference>
<keyword evidence="5 9" id="KW-0812">Transmembrane</keyword>
<dbReference type="GO" id="GO:0043190">
    <property type="term" value="C:ATP-binding cassette (ABC) transporter complex"/>
    <property type="evidence" value="ECO:0007669"/>
    <property type="project" value="InterPro"/>
</dbReference>
<gene>
    <name evidence="11" type="ORF">GB881_08325</name>
</gene>
<evidence type="ECO:0000256" key="1">
    <source>
        <dbReference type="ARBA" id="ARBA00004651"/>
    </source>
</evidence>
<feature type="transmembrane region" description="Helical" evidence="9">
    <location>
        <begin position="20"/>
        <end position="40"/>
    </location>
</feature>
<reference evidence="11 12" key="1">
    <citation type="submission" date="2019-10" db="EMBL/GenBank/DDBJ databases">
        <title>Georgenia wutianyii sp. nov. and Georgenia yuyongxinii sp. nov. isolated from plateau pika (Ochotona curzoniae) in the Qinghai-Tibet plateau of China.</title>
        <authorList>
            <person name="Tian Z."/>
        </authorList>
    </citation>
    <scope>NUCLEOTIDE SEQUENCE [LARGE SCALE GENOMIC DNA]</scope>
    <source>
        <strain evidence="11 12">JCM 19765</strain>
    </source>
</reference>
<dbReference type="RefSeq" id="WP_152196619.1">
    <property type="nucleotide sequence ID" value="NZ_VUKD01000006.1"/>
</dbReference>
<feature type="domain" description="ABC transmembrane type-1" evidence="10">
    <location>
        <begin position="14"/>
        <end position="216"/>
    </location>
</feature>
<keyword evidence="6" id="KW-0029">Amino-acid transport</keyword>
<evidence type="ECO:0000256" key="8">
    <source>
        <dbReference type="ARBA" id="ARBA00023136"/>
    </source>
</evidence>
<evidence type="ECO:0000256" key="5">
    <source>
        <dbReference type="ARBA" id="ARBA00022692"/>
    </source>
</evidence>
<dbReference type="InterPro" id="IPR000515">
    <property type="entry name" value="MetI-like"/>
</dbReference>
<keyword evidence="4" id="KW-1003">Cell membrane</keyword>
<feature type="transmembrane region" description="Helical" evidence="9">
    <location>
        <begin position="193"/>
        <end position="219"/>
    </location>
</feature>
<evidence type="ECO:0000313" key="11">
    <source>
        <dbReference type="EMBL" id="MPV37055.1"/>
    </source>
</evidence>
<evidence type="ECO:0000256" key="3">
    <source>
        <dbReference type="ARBA" id="ARBA00022448"/>
    </source>
</evidence>
<dbReference type="Gene3D" id="1.10.3720.10">
    <property type="entry name" value="MetI-like"/>
    <property type="match status" value="1"/>
</dbReference>
<keyword evidence="7 9" id="KW-1133">Transmembrane helix</keyword>
<dbReference type="InterPro" id="IPR010065">
    <property type="entry name" value="AA_ABC_transptr_permease_3TM"/>
</dbReference>
<evidence type="ECO:0000256" key="4">
    <source>
        <dbReference type="ARBA" id="ARBA00022475"/>
    </source>
</evidence>
<evidence type="ECO:0000259" key="10">
    <source>
        <dbReference type="PROSITE" id="PS50928"/>
    </source>
</evidence>
<proteinExistence type="inferred from homology"/>
<dbReference type="SUPFAM" id="SSF161098">
    <property type="entry name" value="MetI-like"/>
    <property type="match status" value="1"/>
</dbReference>
<keyword evidence="8 9" id="KW-0472">Membrane</keyword>
<keyword evidence="12" id="KW-1185">Reference proteome</keyword>
<dbReference type="InterPro" id="IPR035906">
    <property type="entry name" value="MetI-like_sf"/>
</dbReference>
<dbReference type="AlphaFoldDB" id="A0A6N7EKH6"/>
<dbReference type="CDD" id="cd06261">
    <property type="entry name" value="TM_PBP2"/>
    <property type="match status" value="1"/>
</dbReference>
<evidence type="ECO:0000256" key="9">
    <source>
        <dbReference type="RuleBase" id="RU363032"/>
    </source>
</evidence>
<dbReference type="GO" id="GO:0006865">
    <property type="term" value="P:amino acid transport"/>
    <property type="evidence" value="ECO:0007669"/>
    <property type="project" value="UniProtKB-KW"/>
</dbReference>
<evidence type="ECO:0000256" key="6">
    <source>
        <dbReference type="ARBA" id="ARBA00022970"/>
    </source>
</evidence>
<name>A0A6N7EKH6_9MICO</name>
<dbReference type="OrthoDB" id="3181282at2"/>
<comment type="caution">
    <text evidence="11">The sequence shown here is derived from an EMBL/GenBank/DDBJ whole genome shotgun (WGS) entry which is preliminary data.</text>
</comment>
<dbReference type="Proteomes" id="UP000437709">
    <property type="component" value="Unassembled WGS sequence"/>
</dbReference>
<dbReference type="InterPro" id="IPR043429">
    <property type="entry name" value="ArtM/GltK/GlnP/TcyL/YhdX-like"/>
</dbReference>
<dbReference type="NCBIfam" id="TIGR01726">
    <property type="entry name" value="HEQRo_perm_3TM"/>
    <property type="match status" value="1"/>
</dbReference>
<evidence type="ECO:0000256" key="7">
    <source>
        <dbReference type="ARBA" id="ARBA00022989"/>
    </source>
</evidence>
<dbReference type="Pfam" id="PF00528">
    <property type="entry name" value="BPD_transp_1"/>
    <property type="match status" value="1"/>
</dbReference>
<dbReference type="EMBL" id="WHPC01000025">
    <property type="protein sequence ID" value="MPV37055.1"/>
    <property type="molecule type" value="Genomic_DNA"/>
</dbReference>
<evidence type="ECO:0000313" key="12">
    <source>
        <dbReference type="Proteomes" id="UP000437709"/>
    </source>
</evidence>
<dbReference type="PANTHER" id="PTHR30614:SF37">
    <property type="entry name" value="AMINO-ACID ABC TRANSPORTER PERMEASE PROTEIN YHDX-RELATED"/>
    <property type="match status" value="1"/>
</dbReference>
<organism evidence="11 12">
    <name type="scientific">Georgenia subflava</name>
    <dbReference type="NCBI Taxonomy" id="1622177"/>
    <lineage>
        <taxon>Bacteria</taxon>
        <taxon>Bacillati</taxon>
        <taxon>Actinomycetota</taxon>
        <taxon>Actinomycetes</taxon>
        <taxon>Micrococcales</taxon>
        <taxon>Bogoriellaceae</taxon>
        <taxon>Georgenia</taxon>
    </lineage>
</organism>
<dbReference type="GO" id="GO:0022857">
    <property type="term" value="F:transmembrane transporter activity"/>
    <property type="evidence" value="ECO:0007669"/>
    <property type="project" value="InterPro"/>
</dbReference>
<accession>A0A6N7EKH6</accession>
<comment type="subcellular location">
    <subcellularLocation>
        <location evidence="1 9">Cell membrane</location>
        <topology evidence="1 9">Multi-pass membrane protein</topology>
    </subcellularLocation>
</comment>
<protein>
    <submittedName>
        <fullName evidence="11">ABC transporter permease subunit</fullName>
    </submittedName>
</protein>
<comment type="similarity">
    <text evidence="2">Belongs to the binding-protein-dependent transport system permease family. HisMQ subfamily.</text>
</comment>
<dbReference type="PROSITE" id="PS50928">
    <property type="entry name" value="ABC_TM1"/>
    <property type="match status" value="1"/>
</dbReference>
<keyword evidence="3 9" id="KW-0813">Transport</keyword>